<evidence type="ECO:0000256" key="4">
    <source>
        <dbReference type="PIRNR" id="PIRNR005690"/>
    </source>
</evidence>
<dbReference type="RefSeq" id="WP_121127808.1">
    <property type="nucleotide sequence ID" value="NZ_JBHUFK010000020.1"/>
</dbReference>
<evidence type="ECO:0000256" key="2">
    <source>
        <dbReference type="ARBA" id="ARBA00005278"/>
    </source>
</evidence>
<comment type="caution">
    <text evidence="6">The sequence shown here is derived from an EMBL/GenBank/DDBJ whole genome shotgun (WGS) entry which is preliminary data.</text>
</comment>
<keyword evidence="5" id="KW-0812">Transmembrane</keyword>
<dbReference type="Proteomes" id="UP000281813">
    <property type="component" value="Unassembled WGS sequence"/>
</dbReference>
<dbReference type="GO" id="GO:0009847">
    <property type="term" value="P:spore germination"/>
    <property type="evidence" value="ECO:0007669"/>
    <property type="project" value="UniProtKB-UniRule"/>
</dbReference>
<name>A0A494Z822_9BACI</name>
<feature type="transmembrane region" description="Helical" evidence="5">
    <location>
        <begin position="384"/>
        <end position="403"/>
    </location>
</feature>
<evidence type="ECO:0000256" key="3">
    <source>
        <dbReference type="ARBA" id="ARBA00023136"/>
    </source>
</evidence>
<dbReference type="AlphaFoldDB" id="A0A494Z822"/>
<evidence type="ECO:0000313" key="7">
    <source>
        <dbReference type="Proteomes" id="UP000281813"/>
    </source>
</evidence>
<reference evidence="6 7" key="1">
    <citation type="journal article" date="2015" name="Antonie Van Leeuwenhoek">
        <title>Oceanobacillus bengalensis sp. nov., a bacterium isolated from seawater of the Bay of Bengal.</title>
        <authorList>
            <person name="Yongchang O."/>
            <person name="Xiang W."/>
            <person name="Wang G."/>
        </authorList>
    </citation>
    <scope>NUCLEOTIDE SEQUENCE [LARGE SCALE GENOMIC DNA]</scope>
    <source>
        <strain evidence="6 7">MCCC 1K00260</strain>
    </source>
</reference>
<evidence type="ECO:0000256" key="1">
    <source>
        <dbReference type="ARBA" id="ARBA00004141"/>
    </source>
</evidence>
<dbReference type="EMBL" id="RBZO01000001">
    <property type="protein sequence ID" value="RKQ18761.1"/>
    <property type="molecule type" value="Genomic_DNA"/>
</dbReference>
<dbReference type="InterPro" id="IPR004995">
    <property type="entry name" value="Spore_Ger"/>
</dbReference>
<sequence length="500" mass="57058">MKKTFTSKKGNIFPLKIDELDKILKARFETNPDLSFTTYEKNNKKIAVFFIAYQVESEKIDNFLLEPILMKNIEWTNHSILNEIPLNGGKKVETLEDILKDILIGAVFIYIEGEDSIIAYLLSKKEKRSLQQSETESLVLGPKIGFTESMVTNLNIVRWTIRSEDLVLEQYLIGKREPREVRLIYMKSIANEVDVNTMRQRLQELEIDVIDDASVLMQYIEDSSITIFPQFLTTELPDRFSYNINRGRLGILVENSPTAIITPTTFFSFFESTEDLYMRWNIGTFLRGLRYLSFFMSTFLTPLYVAAVTFHYEIIPTPLLINLGESRSSVPFPPILEALFLELMIELLRESGARLPTKVGQTIGIVGGVVVGTAAVEAGITSNVLIIFVALSALASFTTPNYLMGTTARIIRFPMILLGGFLGLIGIMFGACFLIIHLLRLTSLGRPYLSPLYPLVPKDFNKVLFRLPNEYQNERFRSYRPKDLIRFGKKKAKNKKDIDE</sequence>
<dbReference type="InterPro" id="IPR050768">
    <property type="entry name" value="UPF0353/GerABKA_families"/>
</dbReference>
<proteinExistence type="inferred from homology"/>
<evidence type="ECO:0000313" key="6">
    <source>
        <dbReference type="EMBL" id="RKQ18761.1"/>
    </source>
</evidence>
<dbReference type="OrthoDB" id="9772630at2"/>
<dbReference type="PIRSF" id="PIRSF005690">
    <property type="entry name" value="GerBA"/>
    <property type="match status" value="1"/>
</dbReference>
<keyword evidence="3 4" id="KW-0472">Membrane</keyword>
<dbReference type="GO" id="GO:0005886">
    <property type="term" value="C:plasma membrane"/>
    <property type="evidence" value="ECO:0007669"/>
    <property type="project" value="UniProtKB-SubCell"/>
</dbReference>
<protein>
    <submittedName>
        <fullName evidence="6">Spore germination protein</fullName>
    </submittedName>
</protein>
<feature type="transmembrane region" description="Helical" evidence="5">
    <location>
        <begin position="288"/>
        <end position="310"/>
    </location>
</feature>
<dbReference type="PANTHER" id="PTHR22550">
    <property type="entry name" value="SPORE GERMINATION PROTEIN"/>
    <property type="match status" value="1"/>
</dbReference>
<comment type="subcellular location">
    <subcellularLocation>
        <location evidence="4">Cell membrane</location>
    </subcellularLocation>
    <subcellularLocation>
        <location evidence="1">Membrane</location>
        <topology evidence="1">Multi-pass membrane protein</topology>
    </subcellularLocation>
</comment>
<keyword evidence="7" id="KW-1185">Reference proteome</keyword>
<comment type="similarity">
    <text evidence="2 4">Belongs to the GerABKA family.</text>
</comment>
<dbReference type="PANTHER" id="PTHR22550:SF5">
    <property type="entry name" value="LEUCINE ZIPPER PROTEIN 4"/>
    <property type="match status" value="1"/>
</dbReference>
<gene>
    <name evidence="6" type="ORF">D8M05_01235</name>
</gene>
<dbReference type="Pfam" id="PF03323">
    <property type="entry name" value="GerA"/>
    <property type="match status" value="1"/>
</dbReference>
<organism evidence="6 7">
    <name type="scientific">Oceanobacillus bengalensis</name>
    <dbReference type="NCBI Taxonomy" id="1435466"/>
    <lineage>
        <taxon>Bacteria</taxon>
        <taxon>Bacillati</taxon>
        <taxon>Bacillota</taxon>
        <taxon>Bacilli</taxon>
        <taxon>Bacillales</taxon>
        <taxon>Bacillaceae</taxon>
        <taxon>Oceanobacillus</taxon>
    </lineage>
</organism>
<evidence type="ECO:0000256" key="5">
    <source>
        <dbReference type="SAM" id="Phobius"/>
    </source>
</evidence>
<keyword evidence="5" id="KW-1133">Transmembrane helix</keyword>
<accession>A0A494Z822</accession>
<feature type="transmembrane region" description="Helical" evidence="5">
    <location>
        <begin position="415"/>
        <end position="439"/>
    </location>
</feature>